<dbReference type="RefSeq" id="XP_062645860.1">
    <property type="nucleotide sequence ID" value="XM_062793174.1"/>
</dbReference>
<dbReference type="Gene3D" id="3.40.630.30">
    <property type="match status" value="1"/>
</dbReference>
<dbReference type="InterPro" id="IPR052523">
    <property type="entry name" value="Trichothecene_AcTrans"/>
</dbReference>
<evidence type="ECO:0000259" key="1">
    <source>
        <dbReference type="PROSITE" id="PS51186"/>
    </source>
</evidence>
<reference evidence="2" key="1">
    <citation type="journal article" date="2023" name="Mol. Phylogenet. Evol.">
        <title>Genome-scale phylogeny and comparative genomics of the fungal order Sordariales.</title>
        <authorList>
            <person name="Hensen N."/>
            <person name="Bonometti L."/>
            <person name="Westerberg I."/>
            <person name="Brannstrom I.O."/>
            <person name="Guillou S."/>
            <person name="Cros-Aarteil S."/>
            <person name="Calhoun S."/>
            <person name="Haridas S."/>
            <person name="Kuo A."/>
            <person name="Mondo S."/>
            <person name="Pangilinan J."/>
            <person name="Riley R."/>
            <person name="LaButti K."/>
            <person name="Andreopoulos B."/>
            <person name="Lipzen A."/>
            <person name="Chen C."/>
            <person name="Yan M."/>
            <person name="Daum C."/>
            <person name="Ng V."/>
            <person name="Clum A."/>
            <person name="Steindorff A."/>
            <person name="Ohm R.A."/>
            <person name="Martin F."/>
            <person name="Silar P."/>
            <person name="Natvig D.O."/>
            <person name="Lalanne C."/>
            <person name="Gautier V."/>
            <person name="Ament-Velasquez S.L."/>
            <person name="Kruys A."/>
            <person name="Hutchinson M.I."/>
            <person name="Powell A.J."/>
            <person name="Barry K."/>
            <person name="Miller A.N."/>
            <person name="Grigoriev I.V."/>
            <person name="Debuchy R."/>
            <person name="Gladieux P."/>
            <person name="Hiltunen Thoren M."/>
            <person name="Johannesson H."/>
        </authorList>
    </citation>
    <scope>NUCLEOTIDE SEQUENCE</scope>
    <source>
        <strain evidence="2">CBS 731.68</strain>
    </source>
</reference>
<name>A0AAN6TWT0_9PEZI</name>
<dbReference type="PROSITE" id="PS51186">
    <property type="entry name" value="GNAT"/>
    <property type="match status" value="1"/>
</dbReference>
<dbReference type="AlphaFoldDB" id="A0AAN6TWT0"/>
<dbReference type="PANTHER" id="PTHR42791">
    <property type="entry name" value="GNAT FAMILY ACETYLTRANSFERASE"/>
    <property type="match status" value="1"/>
</dbReference>
<dbReference type="GO" id="GO:0016747">
    <property type="term" value="F:acyltransferase activity, transferring groups other than amino-acyl groups"/>
    <property type="evidence" value="ECO:0007669"/>
    <property type="project" value="InterPro"/>
</dbReference>
<dbReference type="GeneID" id="87829943"/>
<gene>
    <name evidence="2" type="ORF">N657DRAFT_646743</name>
</gene>
<comment type="caution">
    <text evidence="2">The sequence shown here is derived from an EMBL/GenBank/DDBJ whole genome shotgun (WGS) entry which is preliminary data.</text>
</comment>
<protein>
    <recommendedName>
        <fullName evidence="1">N-acetyltransferase domain-containing protein</fullName>
    </recommendedName>
</protein>
<accession>A0AAN6TWT0</accession>
<proteinExistence type="predicted"/>
<dbReference type="Pfam" id="PF13673">
    <property type="entry name" value="Acetyltransf_10"/>
    <property type="match status" value="1"/>
</dbReference>
<reference evidence="2" key="2">
    <citation type="submission" date="2023-05" db="EMBL/GenBank/DDBJ databases">
        <authorList>
            <consortium name="Lawrence Berkeley National Laboratory"/>
            <person name="Steindorff A."/>
            <person name="Hensen N."/>
            <person name="Bonometti L."/>
            <person name="Westerberg I."/>
            <person name="Brannstrom I.O."/>
            <person name="Guillou S."/>
            <person name="Cros-Aarteil S."/>
            <person name="Calhoun S."/>
            <person name="Haridas S."/>
            <person name="Kuo A."/>
            <person name="Mondo S."/>
            <person name="Pangilinan J."/>
            <person name="Riley R."/>
            <person name="Labutti K."/>
            <person name="Andreopoulos B."/>
            <person name="Lipzen A."/>
            <person name="Chen C."/>
            <person name="Yanf M."/>
            <person name="Daum C."/>
            <person name="Ng V."/>
            <person name="Clum A."/>
            <person name="Ohm R."/>
            <person name="Martin F."/>
            <person name="Silar P."/>
            <person name="Natvig D."/>
            <person name="Lalanne C."/>
            <person name="Gautier V."/>
            <person name="Ament-Velasquez S.L."/>
            <person name="Kruys A."/>
            <person name="Hutchinson M.I."/>
            <person name="Powell A.J."/>
            <person name="Barry K."/>
            <person name="Miller A.N."/>
            <person name="Grigoriev I.V."/>
            <person name="Debuchy R."/>
            <person name="Gladieux P."/>
            <person name="Thoren M.H."/>
            <person name="Johannesson H."/>
        </authorList>
    </citation>
    <scope>NUCLEOTIDE SEQUENCE</scope>
    <source>
        <strain evidence="2">CBS 731.68</strain>
    </source>
</reference>
<dbReference type="InterPro" id="IPR016181">
    <property type="entry name" value="Acyl_CoA_acyltransferase"/>
</dbReference>
<sequence>MLFAIRPGRQADVTLCGAIAQAAFAPSPLIENISPATEDLALAFCSGVAQSALDNPNAHLVVAEDTSQSGSSPPVLVGFAKWVFVPERGELPSLLASAAEAGTARGAGVEDDNAEGEKGQNLWETVTNAELAKEYFGRQHERHERYMGSRRHWYLELIATQREVKGLGAGRRLVQCGLDKVDEDGCEAYLEASPEGKGLFERFGFRVVKKLEYADGAYVECCMIRDGKKGI</sequence>
<dbReference type="InterPro" id="IPR000182">
    <property type="entry name" value="GNAT_dom"/>
</dbReference>
<feature type="domain" description="N-acetyltransferase" evidence="1">
    <location>
        <begin position="151"/>
        <end position="225"/>
    </location>
</feature>
<dbReference type="SUPFAM" id="SSF55729">
    <property type="entry name" value="Acyl-CoA N-acyltransferases (Nat)"/>
    <property type="match status" value="1"/>
</dbReference>
<evidence type="ECO:0000313" key="3">
    <source>
        <dbReference type="Proteomes" id="UP001302602"/>
    </source>
</evidence>
<evidence type="ECO:0000313" key="2">
    <source>
        <dbReference type="EMBL" id="KAK4122089.1"/>
    </source>
</evidence>
<dbReference type="PANTHER" id="PTHR42791:SF1">
    <property type="entry name" value="N-ACETYLTRANSFERASE DOMAIN-CONTAINING PROTEIN"/>
    <property type="match status" value="1"/>
</dbReference>
<dbReference type="EMBL" id="MU853231">
    <property type="protein sequence ID" value="KAK4122089.1"/>
    <property type="molecule type" value="Genomic_DNA"/>
</dbReference>
<dbReference type="Proteomes" id="UP001302602">
    <property type="component" value="Unassembled WGS sequence"/>
</dbReference>
<keyword evidence="3" id="KW-1185">Reference proteome</keyword>
<organism evidence="2 3">
    <name type="scientific">Parathielavia appendiculata</name>
    <dbReference type="NCBI Taxonomy" id="2587402"/>
    <lineage>
        <taxon>Eukaryota</taxon>
        <taxon>Fungi</taxon>
        <taxon>Dikarya</taxon>
        <taxon>Ascomycota</taxon>
        <taxon>Pezizomycotina</taxon>
        <taxon>Sordariomycetes</taxon>
        <taxon>Sordariomycetidae</taxon>
        <taxon>Sordariales</taxon>
        <taxon>Chaetomiaceae</taxon>
        <taxon>Parathielavia</taxon>
    </lineage>
</organism>